<dbReference type="GO" id="GO:0005524">
    <property type="term" value="F:ATP binding"/>
    <property type="evidence" value="ECO:0007669"/>
    <property type="project" value="UniProtKB-KW"/>
</dbReference>
<dbReference type="InterPro" id="IPR029047">
    <property type="entry name" value="HSP70_peptide-bd_sf"/>
</dbReference>
<name>Q22515_CAEEL</name>
<dbReference type="GO" id="GO:0036498">
    <property type="term" value="P:IRE1-mediated unfolded protein response"/>
    <property type="evidence" value="ECO:0007007"/>
    <property type="project" value="WormBase"/>
</dbReference>
<keyword evidence="4" id="KW-0067">ATP-binding</keyword>
<evidence type="ECO:0000256" key="1">
    <source>
        <dbReference type="ARBA" id="ARBA00007381"/>
    </source>
</evidence>
<evidence type="ECO:0000256" key="7">
    <source>
        <dbReference type="SAM" id="MobiDB-lite"/>
    </source>
</evidence>
<dbReference type="UCSC" id="T14G8.3b">
    <property type="organism name" value="c. elegans"/>
</dbReference>
<feature type="compositionally biased region" description="Basic and acidic residues" evidence="7">
    <location>
        <begin position="591"/>
        <end position="610"/>
    </location>
</feature>
<dbReference type="GO" id="GO:0000774">
    <property type="term" value="F:adenyl-nucleotide exchange factor activity"/>
    <property type="evidence" value="ECO:0000318"/>
    <property type="project" value="GO_Central"/>
</dbReference>
<feature type="chain" id="PRO_5004200394" description="Hypoxia up-regulated protein 1" evidence="8">
    <location>
        <begin position="25"/>
        <end position="921"/>
    </location>
</feature>
<feature type="region of interest" description="Disordered" evidence="7">
    <location>
        <begin position="849"/>
        <end position="921"/>
    </location>
</feature>
<dbReference type="PANTHER" id="PTHR45639">
    <property type="entry name" value="HSC70CB, ISOFORM G-RELATED"/>
    <property type="match status" value="1"/>
</dbReference>
<dbReference type="PaxDb" id="6239-T14G8.3a"/>
<dbReference type="AlphaFoldDB" id="Q22515"/>
<evidence type="ECO:0000256" key="8">
    <source>
        <dbReference type="SAM" id="SignalP"/>
    </source>
</evidence>
<dbReference type="Gene3D" id="1.20.1270.10">
    <property type="match status" value="1"/>
</dbReference>
<accession>Q22515</accession>
<protein>
    <recommendedName>
        <fullName evidence="6">Hypoxia up-regulated protein 1</fullName>
    </recommendedName>
</protein>
<dbReference type="OrthoDB" id="10262720at2759"/>
<feature type="compositionally biased region" description="Acidic residues" evidence="7">
    <location>
        <begin position="875"/>
        <end position="885"/>
    </location>
</feature>
<evidence type="ECO:0000256" key="2">
    <source>
        <dbReference type="ARBA" id="ARBA00022741"/>
    </source>
</evidence>
<keyword evidence="2" id="KW-0547">Nucleotide-binding</keyword>
<dbReference type="FunCoup" id="Q22515">
    <property type="interactions" value="3113"/>
</dbReference>
<dbReference type="CDD" id="cd10230">
    <property type="entry name" value="ASKHA_NBD_HSP70_HYOU1"/>
    <property type="match status" value="1"/>
</dbReference>
<dbReference type="InParanoid" id="Q22515"/>
<proteinExistence type="evidence at protein level"/>
<dbReference type="FunFam" id="1.20.1270.10:FF:000072">
    <property type="entry name" value="Protein CBG00051"/>
    <property type="match status" value="1"/>
</dbReference>
<dbReference type="InterPro" id="IPR029048">
    <property type="entry name" value="HSP70_C_sf"/>
</dbReference>
<dbReference type="eggNOG" id="KOG0104">
    <property type="taxonomic scope" value="Eukaryota"/>
</dbReference>
<dbReference type="Pfam" id="PF00012">
    <property type="entry name" value="HSP70"/>
    <property type="match status" value="1"/>
</dbReference>
<dbReference type="KEGG" id="cel:CELE_T14G8.3"/>
<dbReference type="SUPFAM" id="SSF100934">
    <property type="entry name" value="Heat shock protein 70kD (HSP70), C-terminal subdomain"/>
    <property type="match status" value="1"/>
</dbReference>
<keyword evidence="3" id="KW-0256">Endoplasmic reticulum</keyword>
<evidence type="ECO:0000313" key="11">
    <source>
        <dbReference type="WormBase" id="T14G8.3"/>
    </source>
</evidence>
<evidence type="ECO:0000256" key="5">
    <source>
        <dbReference type="ARBA" id="ARBA00023186"/>
    </source>
</evidence>
<dbReference type="Gene3D" id="2.60.34.10">
    <property type="entry name" value="Substrate Binding Domain Of DNAk, Chain A, domain 1"/>
    <property type="match status" value="1"/>
</dbReference>
<dbReference type="EMBL" id="BX284606">
    <property type="protein sequence ID" value="CAA91809.2"/>
    <property type="molecule type" value="Genomic_DNA"/>
</dbReference>
<dbReference type="InterPro" id="IPR043129">
    <property type="entry name" value="ATPase_NBD"/>
</dbReference>
<dbReference type="FunFam" id="3.90.640.10:FF:000004">
    <property type="entry name" value="Heat shock 70 kDa protein 4"/>
    <property type="match status" value="1"/>
</dbReference>
<feature type="compositionally biased region" description="Basic and acidic residues" evidence="7">
    <location>
        <begin position="897"/>
        <end position="921"/>
    </location>
</feature>
<dbReference type="CTD" id="181422"/>
<evidence type="ECO:0007829" key="12">
    <source>
        <dbReference type="PeptideAtlas" id="Q22515"/>
    </source>
</evidence>
<comment type="similarity">
    <text evidence="1">Belongs to the heat shock protein 70 family.</text>
</comment>
<dbReference type="PeptideAtlas" id="Q22515"/>
<keyword evidence="8" id="KW-0732">Signal</keyword>
<dbReference type="OMA" id="SRTPMIQ"/>
<dbReference type="Bgee" id="WBGene00011771">
    <property type="expression patterns" value="Expressed in pharyngeal muscle cell (C elegans) and 4 other cell types or tissues"/>
</dbReference>
<keyword evidence="10" id="KW-1185">Reference proteome</keyword>
<dbReference type="Gene3D" id="3.30.30.30">
    <property type="match status" value="1"/>
</dbReference>
<dbReference type="GeneID" id="181422"/>
<dbReference type="SUPFAM" id="SSF53067">
    <property type="entry name" value="Actin-like ATPase domain"/>
    <property type="match status" value="2"/>
</dbReference>
<dbReference type="RefSeq" id="NP_001024913.1">
    <property type="nucleotide sequence ID" value="NM_001029742.4"/>
</dbReference>
<dbReference type="STRING" id="6239.T14G8.3a.1"/>
<organism evidence="9 10">
    <name type="scientific">Caenorhabditis elegans</name>
    <dbReference type="NCBI Taxonomy" id="6239"/>
    <lineage>
        <taxon>Eukaryota</taxon>
        <taxon>Metazoa</taxon>
        <taxon>Ecdysozoa</taxon>
        <taxon>Nematoda</taxon>
        <taxon>Chromadorea</taxon>
        <taxon>Rhabditida</taxon>
        <taxon>Rhabditina</taxon>
        <taxon>Rhabditomorpha</taxon>
        <taxon>Rhabditoidea</taxon>
        <taxon>Rhabditidae</taxon>
        <taxon>Peloderinae</taxon>
        <taxon>Caenorhabditis</taxon>
    </lineage>
</organism>
<dbReference type="WormBase" id="T14G8.3">
    <property type="protein sequence ID" value="CE37407"/>
    <property type="gene ID" value="WBGene00011771"/>
</dbReference>
<dbReference type="SMR" id="Q22515"/>
<dbReference type="PRINTS" id="PR00301">
    <property type="entry name" value="HEATSHOCK70"/>
</dbReference>
<gene>
    <name evidence="9" type="ORF">CELE_T14G8.3</name>
    <name evidence="9 11" type="ORF">T14G8.3</name>
</gene>
<dbReference type="Proteomes" id="UP000001940">
    <property type="component" value="Chromosome X"/>
</dbReference>
<evidence type="ECO:0000313" key="10">
    <source>
        <dbReference type="Proteomes" id="UP000001940"/>
    </source>
</evidence>
<feature type="compositionally biased region" description="Basic and acidic residues" evidence="7">
    <location>
        <begin position="851"/>
        <end position="874"/>
    </location>
</feature>
<keyword evidence="5" id="KW-0143">Chaperone</keyword>
<dbReference type="PANTHER" id="PTHR45639:SF3">
    <property type="entry name" value="HYPOXIA UP-REGULATED PROTEIN 1"/>
    <property type="match status" value="1"/>
</dbReference>
<dbReference type="GO" id="GO:0030968">
    <property type="term" value="P:endoplasmic reticulum unfolded protein response"/>
    <property type="evidence" value="ECO:0007007"/>
    <property type="project" value="WormBase"/>
</dbReference>
<dbReference type="PhylomeDB" id="Q22515"/>
<evidence type="ECO:0000256" key="3">
    <source>
        <dbReference type="ARBA" id="ARBA00022824"/>
    </source>
</evidence>
<feature type="region of interest" description="Disordered" evidence="7">
    <location>
        <begin position="564"/>
        <end position="610"/>
    </location>
</feature>
<feature type="compositionally biased region" description="Basic and acidic residues" evidence="7">
    <location>
        <begin position="564"/>
        <end position="584"/>
    </location>
</feature>
<dbReference type="Gene3D" id="3.30.420.40">
    <property type="match status" value="2"/>
</dbReference>
<reference evidence="9 10" key="1">
    <citation type="journal article" date="1998" name="Science">
        <title>Genome sequence of the nematode C. elegans: a platform for investigating biology.</title>
        <authorList>
            <consortium name="The C. elegans sequencing consortium"/>
            <person name="Sulson J.E."/>
            <person name="Waterston R."/>
        </authorList>
    </citation>
    <scope>NUCLEOTIDE SEQUENCE [LARGE SCALE GENOMIC DNA]</scope>
    <source>
        <strain evidence="9 10">Bristol N2</strain>
    </source>
</reference>
<evidence type="ECO:0000256" key="6">
    <source>
        <dbReference type="ARBA" id="ARBA00040503"/>
    </source>
</evidence>
<dbReference type="GO" id="GO:0140662">
    <property type="term" value="F:ATP-dependent protein folding chaperone"/>
    <property type="evidence" value="ECO:0007669"/>
    <property type="project" value="InterPro"/>
</dbReference>
<feature type="signal peptide" evidence="8">
    <location>
        <begin position="1"/>
        <end position="24"/>
    </location>
</feature>
<dbReference type="PIR" id="T24923">
    <property type="entry name" value="T24923"/>
</dbReference>
<evidence type="ECO:0000256" key="4">
    <source>
        <dbReference type="ARBA" id="ARBA00022840"/>
    </source>
</evidence>
<dbReference type="AGR" id="WB:WBGene00011771"/>
<keyword evidence="12" id="KW-1267">Proteomics identification</keyword>
<dbReference type="FunFam" id="2.60.34.10:FF:000049">
    <property type="entry name" value="Protein CBG00051"/>
    <property type="match status" value="1"/>
</dbReference>
<sequence length="921" mass="104675">MKSFILGPLGLLVAICCLYQPADAALAAMSIDLGSQFIKIGLVKPGVPMDIVLNKESRRKTPNVISFKNDERFFAEAAAAMSSSHPQSSYNFLLSMIARKEGDDAFVTFQKTFPFTAFEFDEVRKTVVFPYKEEKYNVETLLAMILWNAKKVTEAYADQTVKDVVITVPIFLNQAERRAIASAAEIAGLNLLQLLNDGSAAALNYGVFRRKEITEKPTHMLIYDMGAVKTTATIVQYVLESTRKDGKDKQPTLRTVGVGFDKTLGGLEITNRLRDHLEKVFRDTVKTSKDISTNARAIGKLHKEAERVKQVLSANKDTYAQVESLFEEQNFRAKVTREELEKMIEDLEPRIAAPILDAIGMAQISTNDIDLVVLMGAGTRVPKVKEILKTILKDKEISNFLNTDEAIAMGAVYQAAHLSKSFKVLPFNVHEKILYPVFVNFLTKTEEGTMKPIRKSLFGENYPVPNRVMHFSSYSDDFKIDIQDADKNPLSTVEISGVKDAIEKEVTDENSVLKGVKTTFSIDLSGIVSVEKASVVVEKVPTPEEKDKYEVDKKEFDEWEKEQEELKKKEKAEKKEKEEKKKTEGEEEKNEDAAGEEKTEEKTEEVEKPVVVKKTKPVEPKAKKINVALTIKETKTDNIDLNEEEVTAAKKVLGDFEQKEKEKHDREEAMNRLEGLLYDLAVRLEDGEEYAEYATEEEKKAILEEVAVLKLWFEDDVSLETKKEEFDEKRAKLEELTAKPNARKQERLDIPKVAEIIEDHFNRSMTFHAMALNLTQFEEGNKTFTDTELEVLTKLIESTTEWWNEKKDLFEKQAKNEDPVVKASEIAEKARDLEREVRYLVNKLKIASSKKSKESEKKKKTKKEKDTVKERKEEETTETTTEDQANEQQTPPPFENDNTKDDESASTEEPKKDTEHDASEL</sequence>
<dbReference type="InterPro" id="IPR013126">
    <property type="entry name" value="Hsp_70_fam"/>
</dbReference>
<dbReference type="Gene3D" id="3.90.640.10">
    <property type="entry name" value="Actin, Chain A, domain 4"/>
    <property type="match status" value="1"/>
</dbReference>
<evidence type="ECO:0000313" key="9">
    <source>
        <dbReference type="EMBL" id="CAA91809.2"/>
    </source>
</evidence>
<dbReference type="GO" id="GO:0034663">
    <property type="term" value="C:endoplasmic reticulum chaperone complex"/>
    <property type="evidence" value="ECO:0000318"/>
    <property type="project" value="GO_Central"/>
</dbReference>